<dbReference type="InterPro" id="IPR019316">
    <property type="entry name" value="G8_domain"/>
</dbReference>
<dbReference type="SUPFAM" id="SSF81296">
    <property type="entry name" value="E set domains"/>
    <property type="match status" value="11"/>
</dbReference>
<dbReference type="Pfam" id="PF01833">
    <property type="entry name" value="TIG"/>
    <property type="match status" value="13"/>
</dbReference>
<protein>
    <recommendedName>
        <fullName evidence="9">G8 domain-containing protein</fullName>
    </recommendedName>
</protein>
<keyword evidence="7" id="KW-0325">Glycoprotein</keyword>
<proteinExistence type="predicted"/>
<dbReference type="InterPro" id="IPR008972">
    <property type="entry name" value="Cupredoxin"/>
</dbReference>
<keyword evidence="11" id="KW-1185">Reference proteome</keyword>
<dbReference type="InterPro" id="IPR002909">
    <property type="entry name" value="IPT_dom"/>
</dbReference>
<name>A0AAV2GXI2_LYMST</name>
<dbReference type="SMART" id="SM01225">
    <property type="entry name" value="G8"/>
    <property type="match status" value="2"/>
</dbReference>
<feature type="domain" description="G8" evidence="9">
    <location>
        <begin position="2125"/>
        <end position="2247"/>
    </location>
</feature>
<dbReference type="Gene3D" id="2.60.40.420">
    <property type="entry name" value="Cupredoxins - blue copper proteins"/>
    <property type="match status" value="1"/>
</dbReference>
<evidence type="ECO:0000256" key="3">
    <source>
        <dbReference type="ARBA" id="ARBA00004316"/>
    </source>
</evidence>
<comment type="caution">
    <text evidence="10">The sequence shown here is derived from an EMBL/GenBank/DDBJ whole genome shotgun (WGS) entry which is preliminary data.</text>
</comment>
<evidence type="ECO:0000256" key="8">
    <source>
        <dbReference type="ARBA" id="ARBA00023273"/>
    </source>
</evidence>
<evidence type="ECO:0000256" key="5">
    <source>
        <dbReference type="ARBA" id="ARBA00022729"/>
    </source>
</evidence>
<dbReference type="SUPFAM" id="SSF49503">
    <property type="entry name" value="Cupredoxins"/>
    <property type="match status" value="1"/>
</dbReference>
<keyword evidence="4" id="KW-1003">Cell membrane</keyword>
<gene>
    <name evidence="10" type="ORF">GSLYS_00000118001</name>
</gene>
<evidence type="ECO:0000256" key="1">
    <source>
        <dbReference type="ARBA" id="ARBA00004167"/>
    </source>
</evidence>
<keyword evidence="6" id="KW-1133">Transmembrane helix</keyword>
<dbReference type="SMART" id="SM00429">
    <property type="entry name" value="IPT"/>
    <property type="match status" value="11"/>
</dbReference>
<dbReference type="CDD" id="cd00603">
    <property type="entry name" value="IPT_PCSR"/>
    <property type="match status" value="9"/>
</dbReference>
<dbReference type="Pfam" id="PF24606">
    <property type="entry name" value="CEMIP_beta-hel"/>
    <property type="match status" value="1"/>
</dbReference>
<evidence type="ECO:0000256" key="7">
    <source>
        <dbReference type="ARBA" id="ARBA00023180"/>
    </source>
</evidence>
<evidence type="ECO:0000256" key="2">
    <source>
        <dbReference type="ARBA" id="ARBA00004236"/>
    </source>
</evidence>
<dbReference type="EMBL" id="CAXITT010000001">
    <property type="protein sequence ID" value="CAL1525941.1"/>
    <property type="molecule type" value="Genomic_DNA"/>
</dbReference>
<evidence type="ECO:0000256" key="6">
    <source>
        <dbReference type="ARBA" id="ARBA00022989"/>
    </source>
</evidence>
<dbReference type="InterPro" id="IPR052387">
    <property type="entry name" value="Fibrocystin"/>
</dbReference>
<keyword evidence="5" id="KW-0732">Signal</keyword>
<dbReference type="InterPro" id="IPR011050">
    <property type="entry name" value="Pectin_lyase_fold/virulence"/>
</dbReference>
<dbReference type="InterPro" id="IPR006626">
    <property type="entry name" value="PbH1"/>
</dbReference>
<evidence type="ECO:0000313" key="11">
    <source>
        <dbReference type="Proteomes" id="UP001497497"/>
    </source>
</evidence>
<dbReference type="InterPro" id="IPR013783">
    <property type="entry name" value="Ig-like_fold"/>
</dbReference>
<dbReference type="PANTHER" id="PTHR46769">
    <property type="entry name" value="POLYCYSTIC KIDNEY AND HEPATIC DISEASE 1 (AUTOSOMAL RECESSIVE)-LIKE 1"/>
    <property type="match status" value="1"/>
</dbReference>
<evidence type="ECO:0000256" key="4">
    <source>
        <dbReference type="ARBA" id="ARBA00022475"/>
    </source>
</evidence>
<feature type="non-terminal residue" evidence="10">
    <location>
        <position position="1"/>
    </location>
</feature>
<organism evidence="10 11">
    <name type="scientific">Lymnaea stagnalis</name>
    <name type="common">Great pond snail</name>
    <name type="synonym">Helix stagnalis</name>
    <dbReference type="NCBI Taxonomy" id="6523"/>
    <lineage>
        <taxon>Eukaryota</taxon>
        <taxon>Metazoa</taxon>
        <taxon>Spiralia</taxon>
        <taxon>Lophotrochozoa</taxon>
        <taxon>Mollusca</taxon>
        <taxon>Gastropoda</taxon>
        <taxon>Heterobranchia</taxon>
        <taxon>Euthyneura</taxon>
        <taxon>Panpulmonata</taxon>
        <taxon>Hygrophila</taxon>
        <taxon>Lymnaeoidea</taxon>
        <taxon>Lymnaeidae</taxon>
        <taxon>Lymnaea</taxon>
    </lineage>
</organism>
<keyword evidence="6" id="KW-0812">Transmembrane</keyword>
<dbReference type="SMART" id="SM00710">
    <property type="entry name" value="PbH1"/>
    <property type="match status" value="4"/>
</dbReference>
<keyword evidence="8" id="KW-0966">Cell projection</keyword>
<dbReference type="GO" id="GO:0005886">
    <property type="term" value="C:plasma membrane"/>
    <property type="evidence" value="ECO:0007669"/>
    <property type="project" value="UniProtKB-SubCell"/>
</dbReference>
<dbReference type="PANTHER" id="PTHR46769:SF2">
    <property type="entry name" value="FIBROCYSTIN-L ISOFORM 2 PRECURSOR-RELATED"/>
    <property type="match status" value="1"/>
</dbReference>
<dbReference type="SUPFAM" id="SSF51126">
    <property type="entry name" value="Pectin lyase-like"/>
    <property type="match status" value="2"/>
</dbReference>
<dbReference type="Gene3D" id="2.60.40.10">
    <property type="entry name" value="Immunoglobulins"/>
    <property type="match status" value="14"/>
</dbReference>
<dbReference type="GO" id="GO:0042995">
    <property type="term" value="C:cell projection"/>
    <property type="evidence" value="ECO:0007669"/>
    <property type="project" value="UniProtKB-SubCell"/>
</dbReference>
<dbReference type="Proteomes" id="UP001497497">
    <property type="component" value="Unassembled WGS sequence"/>
</dbReference>
<keyword evidence="6" id="KW-0472">Membrane</keyword>
<dbReference type="InterPro" id="IPR014756">
    <property type="entry name" value="Ig_E-set"/>
</dbReference>
<dbReference type="Pfam" id="PF10162">
    <property type="entry name" value="G8"/>
    <property type="match status" value="2"/>
</dbReference>
<accession>A0AAV2GXI2</accession>
<sequence>VLRVTPQCGSRNGGTRITIKGENFARNYFNFGVGNENLGSKVSLVSLTTYNCDIHPDGSHESQITCYTIPCCENKYYIVRKQSHAMKYFTFQVFKDCTPTIESISPTSGLPGGLVLLYGYTVTSKYGANEPDEDLPMILRVYFGGQKCELRNITSDSVYGVFYNESTKKGHLTCKAEGTFIGISNISFLVSNAYGRSLPLERTKKVYSTGIGMYQTFTEISGLSQNQGSTAGGTRLTIRGRYFDETVAPVQVLIGGRKLFKLYISFVDTEIVCDTPKQTSNGMNHFSGNRGLTVYMQNGTTLDRTKAVVGQIDESSWSAKDWGNHAVHMVGYFVPVYSGNYKFCVKSTYKTSLLMSPDSDPGKMVRNLKEIFHNNILSVFLRYYTEVQYRTGSSNSFVTLIAHLLVTNMTNQETGVAEHEVQDIRFTSTVTEEIQAGSSLIHYKNQLEVTKSGNGGGTFDVQTVTISGDENALFVLGLDGVYTGYVEFFFQLGIIDFVFILCLGKISSSSVENEIKKLPSVNFNVKVDLTLGSSVVMVITSESSQGSISAYSLQTVDERAKGLTFEVVRTTPGKPSLDTYTLTMNDVPTRPIKLNGKSADLKNALDELFSVRCHTILKSGTYVQDYETDKSNIAGRANNIEPFCGYYSLKNPNFIYHKGKESGITVSTTNNRFQIIFIMQLCFAYKGVIKLIKVGFSFKNLDNKVVETYIYFYVRKDTPEEWKYHCEDVYTPFTSRPSNKGTGAKVIYVEAQRLTLAQDFYIDQLMFSRESIVPFADFNFNLWRLRQPESKHIFIETLAVEGAFPLFTIKMKPRNCGYNIPLLGVAGATVSTGLLELLFYYQQKSGSSYTINSQGSLSVKVTSIQEASPPIAGSFTVTFKGDTTAEPIKIPNIVSPHNLIGGLNSMSVGFSDVVATGKCSDFSYRVTMLSQTGDQPLMEINSKGVTGLNLNVTVQTITDGGVWFDPISGDMLRTYHTTPQVIAFINKVPTRCEKGISCAFSWSTAHTPSITHINPTSGSAGASVQISGSGFDASNPGNNRVIIGSAACSATKATATLITCTLGNGATSTADVKVIVDKKGLAQGSVKFTYITGVKSYSPKSGSFEGGTLITINGYGFTSDALVKIGGVECKIETIVESIIKCRSPKSTSTSTSEIEEINLSQPGSSLKVGTFTYDRSPTFTPVVTSISQSTSGISGGDTITINGKSFGDTKMPVKLGEASMTVTSYTDTKITAVLPPLPDGAYKLIIDVQGKGYADLSTNRIPDIVYTFQVTGMSPQFGSLYGGTDLFITGRGFSTNTSVMNVSVGPHKCDISEISQTSIKCRIANTGKRIDISATGVHKVYGRGYAWDKDPITIAVGDYITWHWETPQYVSDMSYSVQQTATPSDFQNMPGGFSSGPNSRKGSFTYRFTSPGNYYYWTGFMDSLGNVYFRGTVKVEVLKSYSTTLSLKISSFEASHHTSAANQPNQGSCPSATNTISGCTDSTNLDAVPGKFNFKFLKCYSPYISSINLKNGTFSDTITFSGKGFGTKACQNEVVYANTTCEIVSSTASAISLRISAANKPPVGEAHEFTTRVVNLGYALVDIPEDMSRRFGLHPRVSRITPSTGSTAGGTKITVSGEGFVGGVDKISVELDSLGCVVDSVTYTQIICETFCGSHCRPAKQNVRVDLPAGISLIRARCEKDSCSFTTTEAETATVTDVSPSSVSTASTTLTITGSKFGNSAEKLKVLIGGKNCDIGGSVANDKFSCTVGRLPVGENDVKVYVHDNGIASTDKKVTSQKSAVVKFPSSSSIYGGALMVIDGNGFTEDTTVKTDTAVCPVVKVSLSQISCTIPPHAPGIVRFYVKANKITYNTLSLKYGDDATPKVKHVTPKEGRSKDSITVGGSIFTSPAGSTPKVKIGGVECAVKSATATSITCTAGSQTTGQFPVEVFVEQLGFSNHDIMFTYRLGDFTINPNKGTSNGGQIVTLKGSGFLKNKTRIRICNAACTEVSVSTSEYICRTSNNPATVCDVTATVEGISKTLSGAYTYDNNMESTVTSVNPARGGTGGGTLLTISGTNFGTSKTDITVKIANYQCTVQTVSNNQITCKTIPAKSAVANVEVERNKWGLAKQVNAKFEYIDLWSNRYTWGGGPPPLEGDFVVIPAGKTILLDTNTPVLKMLLIQGGELKFDSASVELQAENILITNGGLLQIGTAEVPFPKQHKAIITLHGHLRSKELPIYGTKTIAVREGTLNLYGNPITVVWTRLAETATAGSKILNLIHSVDWKPGDSIVIATTGDRNSQKESEVRTIEAVNNNQVTLKDALIYTHLGMSGEWGGKTVEFRAEVGLLTRNIVVRGHRNVEFDKKIEACPDGFNTGEFATQTCFQGRFGEELGSDQFGAQIMIHQMGKDTQVAQAHIQYVELTFSGQAFRLGRYPIHFHLNGNMSESFVRGCAIHTSFNRAVNIHGSHNVLVEYNVLYNIMGGAFFLEDGDEIGNTFQYNLAVFVKSSTSLRNDDITPAGFWATNPNNTIRHNAVAGGTHFGSWYRMHKHPDGPGFNVNICPQAAPLKEYRNNTAHSLGWFGLWVFEKYVPRKGGSCNESEEHQAAKFYSLTAWNCDKGAEGVHIGAVQFHDFVLVNNEKAGFEGKLVVGKPPQYDADNGPGIFDSVIVAHYEDKLAGTSTLGGVVVPYMTGFLIQGVKFYNFNKVCEILSWTRIAGVCGNFCGGFVVETKELTFVDSPNKVKFAWESEAVVHDKDGTLSGTAGSRVVPCSPSYDSTKCKQNTEMSVELPGCVCTSDVNLIRFSFNKMIPTSVSGKKALFTSSFGTTESKYAEKRITHKFGWSVVLMANTYYRFAFEDAGRVINISYDSIMYGFDSENYLVFSQYTEEKPDELMMDETVKFNMSKTMLTGSEIDHGQWYYDADNQTVTYASKLLKRVSRQRRAAPPSYLTEKDLLIKTRITRCYYRGCEAPQDPMDILETPKTAEYWSRNSTWLTITSDGLEPKPMADLTIPRDKWIIVDKPIPKLGKVVIEGGLEFMANETRNMSLDVEYIHITGRLIAGWAQNATYQGNLLIRVRGMHTTPAYQVTSGPLLGSRFIGVFGGLQLHGKDRGIIKTSLATTVDSGNQITVTDNVSWVPGDIILITTTDYNPWHTETFSISSIAGNTVTLNSTIKYRHIADSLTVGEQVIQLRAVVALLTRHIKIEGEEYADLIKDSYGARVVVGQTMYNDDQRSGFAQISNVEFYHTGQEGFNENFDPRFSLAYIDVISTPGKIRYSYVKKSTFYSGFSTAIGAFAIDDLEIDDNIIHNTVNSGIRTESKGTIITNNLVALTIWTGTYHDRKEILNRNFEGSIEATKATDIVLINNTVAGAERTGYHLKGQPCSIQDDLLWSGNIVIGTLIGVSVMPCDTLADSVCVTYSGFTVWKNFDYGFYYNNRPSLVIKNSILIENGIGIFPMLVGPNAVNHEYTDKYVVVNDNVFVGKTSTFSETLDVLDEKDDILTYSPMLRYSGRPSPCGKIGVIIATFTSGSNEAPQRALTNIMGYGSIKGLTKLQSNTFFNFNPCPNGTDYAVTTSKNNDDACHPLHVENTQLINVNHKSKVHFDPPNVGKVVPADCVDMDCDGLKKCLIRDLDGTFLGHKGTVLPNSAYEWNGDKRHGVGDYRIPSAMLVASNGSKLEVENIAPHKGIYKTDNCTWVVDWHAFECADFYQWRLLAIESMDADTETRRLSPVAIYSPEGYVDLINGPQDHGWCSGYTCQKRLSLFQAIVAMDQYFEIYLSSVVPNDMRYMLLASDSKDCVRLKMWILNQNRHEVC</sequence>
<dbReference type="CDD" id="cd00102">
    <property type="entry name" value="IPT"/>
    <property type="match status" value="1"/>
</dbReference>
<reference evidence="10 11" key="1">
    <citation type="submission" date="2024-04" db="EMBL/GenBank/DDBJ databases">
        <authorList>
            <consortium name="Genoscope - CEA"/>
            <person name="William W."/>
        </authorList>
    </citation>
    <scope>NUCLEOTIDE SEQUENCE [LARGE SCALE GENOMIC DNA]</scope>
</reference>
<feature type="domain" description="G8" evidence="9">
    <location>
        <begin position="2971"/>
        <end position="3100"/>
    </location>
</feature>
<evidence type="ECO:0000259" key="9">
    <source>
        <dbReference type="PROSITE" id="PS51484"/>
    </source>
</evidence>
<dbReference type="InterPro" id="IPR055401">
    <property type="entry name" value="CEMIP_beta-hel_dom"/>
</dbReference>
<dbReference type="PROSITE" id="PS51484">
    <property type="entry name" value="G8"/>
    <property type="match status" value="2"/>
</dbReference>
<evidence type="ECO:0000313" key="10">
    <source>
        <dbReference type="EMBL" id="CAL1525941.1"/>
    </source>
</evidence>
<comment type="subcellular location">
    <subcellularLocation>
        <location evidence="2">Cell membrane</location>
    </subcellularLocation>
    <subcellularLocation>
        <location evidence="3">Cell projection</location>
    </subcellularLocation>
    <subcellularLocation>
        <location evidence="1">Membrane</location>
        <topology evidence="1">Single-pass membrane protein</topology>
    </subcellularLocation>
</comment>